<feature type="transmembrane region" description="Helical" evidence="1">
    <location>
        <begin position="146"/>
        <end position="166"/>
    </location>
</feature>
<evidence type="ECO:0000313" key="2">
    <source>
        <dbReference type="EMBL" id="KAF2258587.1"/>
    </source>
</evidence>
<reference evidence="3" key="1">
    <citation type="journal article" date="2020" name="Stud. Mycol.">
        <title>101 Dothideomycetes genomes: A test case for predicting lifestyles and emergence of pathogens.</title>
        <authorList>
            <person name="Haridas S."/>
            <person name="Albert R."/>
            <person name="Binder M."/>
            <person name="Bloem J."/>
            <person name="LaButti K."/>
            <person name="Salamov A."/>
            <person name="Andreopoulos B."/>
            <person name="Baker S."/>
            <person name="Barry K."/>
            <person name="Bills G."/>
            <person name="Bluhm B."/>
            <person name="Cannon C."/>
            <person name="Castanera R."/>
            <person name="Culley D."/>
            <person name="Daum C."/>
            <person name="Ezra D."/>
            <person name="Gonzalez J."/>
            <person name="Henrissat B."/>
            <person name="Kuo A."/>
            <person name="Liang C."/>
            <person name="Lipzen A."/>
            <person name="Lutzoni F."/>
            <person name="Magnuson J."/>
            <person name="Mondo S."/>
            <person name="Nolan M."/>
            <person name="Ohm R."/>
            <person name="Pangilinan J."/>
            <person name="Park H.-J."/>
            <person name="Ramirez L."/>
            <person name="Alfaro M."/>
            <person name="Sun H."/>
            <person name="Tritt A."/>
            <person name="Yoshinaga Y."/>
            <person name="Zwiers L.-H."/>
            <person name="Turgeon B."/>
            <person name="Goodwin S."/>
            <person name="Spatafora J."/>
            <person name="Crous P."/>
            <person name="Grigoriev I."/>
        </authorList>
    </citation>
    <scope>NUCLEOTIDE SEQUENCE [LARGE SCALE GENOMIC DNA]</scope>
    <source>
        <strain evidence="3">CBS 304.66</strain>
    </source>
</reference>
<dbReference type="InterPro" id="IPR053018">
    <property type="entry name" value="Elsinochrome_Biosynth-Asso"/>
</dbReference>
<feature type="transmembrane region" description="Helical" evidence="1">
    <location>
        <begin position="66"/>
        <end position="91"/>
    </location>
</feature>
<dbReference type="EMBL" id="ML986755">
    <property type="protein sequence ID" value="KAF2258587.1"/>
    <property type="molecule type" value="Genomic_DNA"/>
</dbReference>
<proteinExistence type="predicted"/>
<keyword evidence="1" id="KW-0472">Membrane</keyword>
<sequence>MAISCTTTISWAYRTYPEFWRCYLNNGTQIYCNTSHYNCLTSFEADPDIASNGVGVHLLSKHFADFATQVIIGFVATAWYTIALCFVLAIYEARELYPSLSPARDYERKYPLEKMIEKIISGLCDLQTITGFAIAIAGLVQMPQITFYHGQFVVNFWQLTLISFWAAPNDYMRSRSFSIRAFIRRFAVLGSSTLYLLFAVMTLRRETSQWNSFETGRCYISNDTSGPSNSIFWIIGTSIYAAVLTLNLTPFILTATSVIDAILALNGQQLIQKVARIRSAFSGLYDTVRYDNLVKKVSTSYDTFLDSIGCALLLFDSSMLFRIIMQFAYLLRILKHLIASLFFLFVTTLVWLITNFFAIWSYGRGYYLLEIICYIGLGGWNTWYIIDLKIMNRDLMRGSESEWRFGQVLPTALLGFIIFITVDAFKEISHEIPR</sequence>
<keyword evidence="3" id="KW-1185">Reference proteome</keyword>
<protein>
    <submittedName>
        <fullName evidence="2">Uncharacterized protein</fullName>
    </submittedName>
</protein>
<gene>
    <name evidence="2" type="ORF">CC78DRAFT_586964</name>
</gene>
<dbReference type="AlphaFoldDB" id="A0A9P4JZK1"/>
<feature type="transmembrane region" description="Helical" evidence="1">
    <location>
        <begin position="406"/>
        <end position="425"/>
    </location>
</feature>
<dbReference type="OrthoDB" id="5427664at2759"/>
<feature type="transmembrane region" description="Helical" evidence="1">
    <location>
        <begin position="337"/>
        <end position="360"/>
    </location>
</feature>
<evidence type="ECO:0000256" key="1">
    <source>
        <dbReference type="SAM" id="Phobius"/>
    </source>
</evidence>
<organism evidence="2 3">
    <name type="scientific">Lojkania enalia</name>
    <dbReference type="NCBI Taxonomy" id="147567"/>
    <lineage>
        <taxon>Eukaryota</taxon>
        <taxon>Fungi</taxon>
        <taxon>Dikarya</taxon>
        <taxon>Ascomycota</taxon>
        <taxon>Pezizomycotina</taxon>
        <taxon>Dothideomycetes</taxon>
        <taxon>Pleosporomycetidae</taxon>
        <taxon>Pleosporales</taxon>
        <taxon>Pleosporales incertae sedis</taxon>
        <taxon>Lojkania</taxon>
    </lineage>
</organism>
<feature type="transmembrane region" description="Helical" evidence="1">
    <location>
        <begin position="304"/>
        <end position="325"/>
    </location>
</feature>
<keyword evidence="1" id="KW-0812">Transmembrane</keyword>
<name>A0A9P4JZK1_9PLEO</name>
<feature type="transmembrane region" description="Helical" evidence="1">
    <location>
        <begin position="231"/>
        <end position="253"/>
    </location>
</feature>
<feature type="transmembrane region" description="Helical" evidence="1">
    <location>
        <begin position="186"/>
        <end position="203"/>
    </location>
</feature>
<feature type="transmembrane region" description="Helical" evidence="1">
    <location>
        <begin position="119"/>
        <end position="140"/>
    </location>
</feature>
<accession>A0A9P4JZK1</accession>
<comment type="caution">
    <text evidence="2">The sequence shown here is derived from an EMBL/GenBank/DDBJ whole genome shotgun (WGS) entry which is preliminary data.</text>
</comment>
<keyword evidence="1" id="KW-1133">Transmembrane helix</keyword>
<dbReference type="PANTHER" id="PTHR37577:SF1">
    <property type="entry name" value="INTEGRAL MEMBRANE PROTEIN"/>
    <property type="match status" value="1"/>
</dbReference>
<dbReference type="Proteomes" id="UP000800093">
    <property type="component" value="Unassembled WGS sequence"/>
</dbReference>
<dbReference type="PANTHER" id="PTHR37577">
    <property type="entry name" value="INTEGRAL MEMBRANE PROTEIN"/>
    <property type="match status" value="1"/>
</dbReference>
<evidence type="ECO:0000313" key="3">
    <source>
        <dbReference type="Proteomes" id="UP000800093"/>
    </source>
</evidence>
<feature type="transmembrane region" description="Helical" evidence="1">
    <location>
        <begin position="367"/>
        <end position="386"/>
    </location>
</feature>